<dbReference type="OrthoDB" id="6968353at2"/>
<keyword evidence="1" id="KW-0732">Signal</keyword>
<feature type="chain" id="PRO_5002445521" description="Trypsin" evidence="1">
    <location>
        <begin position="27"/>
        <end position="515"/>
    </location>
</feature>
<evidence type="ECO:0000256" key="1">
    <source>
        <dbReference type="SAM" id="SignalP"/>
    </source>
</evidence>
<accession>A0A0F0LSZ7</accession>
<dbReference type="InterPro" id="IPR009003">
    <property type="entry name" value="Peptidase_S1_PA"/>
</dbReference>
<evidence type="ECO:0008006" key="4">
    <source>
        <dbReference type="Google" id="ProtNLM"/>
    </source>
</evidence>
<evidence type="ECO:0000313" key="2">
    <source>
        <dbReference type="EMBL" id="KJL36243.1"/>
    </source>
</evidence>
<dbReference type="SUPFAM" id="SSF50494">
    <property type="entry name" value="Trypsin-like serine proteases"/>
    <property type="match status" value="1"/>
</dbReference>
<organism evidence="2 3">
    <name type="scientific">Microbacterium ginsengisoli</name>
    <dbReference type="NCBI Taxonomy" id="400772"/>
    <lineage>
        <taxon>Bacteria</taxon>
        <taxon>Bacillati</taxon>
        <taxon>Actinomycetota</taxon>
        <taxon>Actinomycetes</taxon>
        <taxon>Micrococcales</taxon>
        <taxon>Microbacteriaceae</taxon>
        <taxon>Microbacterium</taxon>
    </lineage>
</organism>
<reference evidence="2 3" key="1">
    <citation type="submission" date="2015-02" db="EMBL/GenBank/DDBJ databases">
        <title>Draft genome sequences of ten Microbacterium spp. with emphasis on heavy metal contaminated environments.</title>
        <authorList>
            <person name="Corretto E."/>
        </authorList>
    </citation>
    <scope>NUCLEOTIDE SEQUENCE [LARGE SCALE GENOMIC DNA]</scope>
    <source>
        <strain evidence="2 3">DSM 18659</strain>
    </source>
</reference>
<name>A0A0F0LSZ7_9MICO</name>
<gene>
    <name evidence="2" type="ORF">RR49_01923</name>
</gene>
<proteinExistence type="predicted"/>
<dbReference type="AlphaFoldDB" id="A0A0F0LSZ7"/>
<dbReference type="RefSeq" id="WP_045247822.1">
    <property type="nucleotide sequence ID" value="NZ_DAIQHQ010000001.1"/>
</dbReference>
<sequence length="515" mass="52405">MSARRRAAAIATLALAIVLSGCTGDALGPATPSPSATPPAQPATPVTAAELPSYTAVARLSGALDCTGTLISIPTSATDAASAPAYVLTTGRCAGLDAQSEANETIVDQPGRGTARFLDITGASSDAIVTSNIARVEYATRRGDDIAVLRLDASLADLAAKGVTPLTVSSTVPDQGIAVTNVAVPTEDLPEADRVMRKGECTIGATRTVLEYKWLWFGALSTPCPGVIGGTAGAPLIADGQVVGMIGTTNVGVPTGRGSSCYVGRPCEVGSDGATFVADSSYSMPVASVSGCFATGRFALGSGCGLSDAQWSIDGGGIFGGDGQDGTGRTPSLTLQAATTAGLEVQLNVPIADAATCTDASTYDAGRRYILDPGDERVVPVALPTTNSFVVACIAVPGDEANAARIVFSIDTVAPTDGPELTVQRFADGGVLVEPVFDLPDMSSVWVKFGDPSETVCADPTGYSEAYRQPFLYERGALPLRFCAYGFDVAGNKSPVVDHIIDPATPTPTPGATIR</sequence>
<dbReference type="PROSITE" id="PS51257">
    <property type="entry name" value="PROKAR_LIPOPROTEIN"/>
    <property type="match status" value="1"/>
</dbReference>
<dbReference type="EMBL" id="JYIY01000075">
    <property type="protein sequence ID" value="KJL36243.1"/>
    <property type="molecule type" value="Genomic_DNA"/>
</dbReference>
<dbReference type="PATRIC" id="fig|400772.4.peg.1939"/>
<dbReference type="STRING" id="400772.RR49_01923"/>
<protein>
    <recommendedName>
        <fullName evidence="4">Trypsin</fullName>
    </recommendedName>
</protein>
<evidence type="ECO:0000313" key="3">
    <source>
        <dbReference type="Proteomes" id="UP000033451"/>
    </source>
</evidence>
<comment type="caution">
    <text evidence="2">The sequence shown here is derived from an EMBL/GenBank/DDBJ whole genome shotgun (WGS) entry which is preliminary data.</text>
</comment>
<dbReference type="Proteomes" id="UP000033451">
    <property type="component" value="Unassembled WGS sequence"/>
</dbReference>
<feature type="signal peptide" evidence="1">
    <location>
        <begin position="1"/>
        <end position="26"/>
    </location>
</feature>
<keyword evidence="3" id="KW-1185">Reference proteome</keyword>